<proteinExistence type="inferred from homology"/>
<accession>A0A1D1UGY1</accession>
<name>A0A1D1UGY1_RAMVA</name>
<dbReference type="SUPFAM" id="SSF55486">
    <property type="entry name" value="Metalloproteases ('zincins'), catalytic domain"/>
    <property type="match status" value="1"/>
</dbReference>
<evidence type="ECO:0000256" key="4">
    <source>
        <dbReference type="ARBA" id="ARBA00022723"/>
    </source>
</evidence>
<feature type="domain" description="Peptidase M13 N-terminal" evidence="10">
    <location>
        <begin position="219"/>
        <end position="617"/>
    </location>
</feature>
<dbReference type="PANTHER" id="PTHR11733">
    <property type="entry name" value="ZINC METALLOPROTEASE FAMILY M13 NEPRILYSIN-RELATED"/>
    <property type="match status" value="1"/>
</dbReference>
<evidence type="ECO:0000313" key="11">
    <source>
        <dbReference type="EMBL" id="GAU88906.1"/>
    </source>
</evidence>
<evidence type="ECO:0000256" key="1">
    <source>
        <dbReference type="ARBA" id="ARBA00001947"/>
    </source>
</evidence>
<dbReference type="GO" id="GO:0016485">
    <property type="term" value="P:protein processing"/>
    <property type="evidence" value="ECO:0007669"/>
    <property type="project" value="TreeGrafter"/>
</dbReference>
<feature type="domain" description="Peptidase M13 C-terminal" evidence="9">
    <location>
        <begin position="685"/>
        <end position="872"/>
    </location>
</feature>
<evidence type="ECO:0000259" key="10">
    <source>
        <dbReference type="Pfam" id="PF05649"/>
    </source>
</evidence>
<dbReference type="GO" id="GO:0005886">
    <property type="term" value="C:plasma membrane"/>
    <property type="evidence" value="ECO:0007669"/>
    <property type="project" value="TreeGrafter"/>
</dbReference>
<evidence type="ECO:0000256" key="5">
    <source>
        <dbReference type="ARBA" id="ARBA00022801"/>
    </source>
</evidence>
<dbReference type="InterPro" id="IPR042089">
    <property type="entry name" value="Peptidase_M13_dom_2"/>
</dbReference>
<keyword evidence="12" id="KW-1185">Reference proteome</keyword>
<keyword evidence="3" id="KW-0645">Protease</keyword>
<dbReference type="PANTHER" id="PTHR11733:SF241">
    <property type="entry name" value="GH26575P-RELATED"/>
    <property type="match status" value="1"/>
</dbReference>
<dbReference type="AlphaFoldDB" id="A0A1D1UGY1"/>
<dbReference type="STRING" id="947166.A0A1D1UGY1"/>
<comment type="cofactor">
    <cofactor evidence="1">
        <name>Zn(2+)</name>
        <dbReference type="ChEBI" id="CHEBI:29105"/>
    </cofactor>
</comment>
<dbReference type="InterPro" id="IPR000718">
    <property type="entry name" value="Peptidase_M13"/>
</dbReference>
<feature type="compositionally biased region" description="Basic and acidic residues" evidence="8">
    <location>
        <begin position="1"/>
        <end position="13"/>
    </location>
</feature>
<feature type="compositionally biased region" description="Polar residues" evidence="8">
    <location>
        <begin position="14"/>
        <end position="35"/>
    </location>
</feature>
<dbReference type="InterPro" id="IPR024079">
    <property type="entry name" value="MetalloPept_cat_dom_sf"/>
</dbReference>
<evidence type="ECO:0000256" key="8">
    <source>
        <dbReference type="SAM" id="MobiDB-lite"/>
    </source>
</evidence>
<dbReference type="GO" id="GO:0046872">
    <property type="term" value="F:metal ion binding"/>
    <property type="evidence" value="ECO:0007669"/>
    <property type="project" value="UniProtKB-KW"/>
</dbReference>
<evidence type="ECO:0008006" key="13">
    <source>
        <dbReference type="Google" id="ProtNLM"/>
    </source>
</evidence>
<keyword evidence="6" id="KW-0862">Zinc</keyword>
<evidence type="ECO:0000256" key="7">
    <source>
        <dbReference type="ARBA" id="ARBA00023049"/>
    </source>
</evidence>
<dbReference type="Gene3D" id="3.40.390.10">
    <property type="entry name" value="Collagenase (Catalytic Domain)"/>
    <property type="match status" value="1"/>
</dbReference>
<feature type="region of interest" description="Disordered" evidence="8">
    <location>
        <begin position="56"/>
        <end position="102"/>
    </location>
</feature>
<gene>
    <name evidence="11" type="primary">RvY_01522-1</name>
    <name evidence="11" type="synonym">RvY_01522.1</name>
    <name evidence="11" type="ORF">RvY_01522</name>
</gene>
<evidence type="ECO:0000313" key="12">
    <source>
        <dbReference type="Proteomes" id="UP000186922"/>
    </source>
</evidence>
<evidence type="ECO:0000256" key="3">
    <source>
        <dbReference type="ARBA" id="ARBA00022670"/>
    </source>
</evidence>
<evidence type="ECO:0000256" key="2">
    <source>
        <dbReference type="ARBA" id="ARBA00007357"/>
    </source>
</evidence>
<dbReference type="GO" id="GO:0004222">
    <property type="term" value="F:metalloendopeptidase activity"/>
    <property type="evidence" value="ECO:0007669"/>
    <property type="project" value="InterPro"/>
</dbReference>
<organism evidence="11 12">
    <name type="scientific">Ramazzottius varieornatus</name>
    <name type="common">Water bear</name>
    <name type="synonym">Tardigrade</name>
    <dbReference type="NCBI Taxonomy" id="947166"/>
    <lineage>
        <taxon>Eukaryota</taxon>
        <taxon>Metazoa</taxon>
        <taxon>Ecdysozoa</taxon>
        <taxon>Tardigrada</taxon>
        <taxon>Eutardigrada</taxon>
        <taxon>Parachela</taxon>
        <taxon>Hypsibioidea</taxon>
        <taxon>Ramazzottiidae</taxon>
        <taxon>Ramazzottius</taxon>
    </lineage>
</organism>
<keyword evidence="5" id="KW-0378">Hydrolase</keyword>
<sequence>MDGEPPRERKDSRQVNNNASSGIRRSSRLGHQNANLSGPFRGGFFETVDELANLDAPQTAKKTSDRRVSQVSVAHGAQDSGVRGRRTSRTRSPSIVASPSAGIINPTFETKDALDDLDPSFRKLSVVAARRMSVRSPVGILDEPKADDPDEHFFFKGPLSRSTKVLISTSIIFFMIAEIMTSIYLLEIYKEPPPKSCDSESCLIFGQLMRGSLNLSANPCTDFYSYACGNFQRRTPYGDQYRDLDGLVNDELVARMHEALENLRHTVKTHEDYEKKAWQFYRECLEIDSTNVRESLVKVLQNLSWPLITPPHHTTTALLELFKEAHIHGADPFFHVSRLPNHDNTHQPYWTVQEGRLSLPLPVYDSPLYRTQYALFIQNLVAEVRETVQGNLVTDLGPATLDVFERIVDLEAELADVRHEPQFFKLTIREFSDAYPSIVRNYNLVEYFIALTKAEEHLDLVPARNQTVAITEDTVIIMKNRDYFYILNQMLGRTSERDQSIYLGWRVLFHYIDLIDEDPVVRGIVQRFWMSIGNWPRQYHSHGKNCAQTAIDALPDGGLALYRKEHFTTDQADQINDILDRLTKIATEVVKAQEWMSDQDKNTAISKFHSLKRQLPYSDELYSKNLTNQLYSKSVVEYDSFFLTIRNFQRVRQHFVLSGVYDTPIEFPDLLSFAFGADYRLDNPSQGLVVVLPRTFVAPFYDSSYPSFANYAMLGFLYARELAHVVDYDWFMLNKTAGENGGPSNSTLQQYHSGLGYILELYRNTSILLGLPVNYETLYADIADQAALRISYRAYQDVIRRANDALFPGIPYDHFDFSQMFFLTVAQQFCINEHSIRLKDVVNIGFSHPKVRLTALMYNSEEFDTAFSCGKAANADWSGQQLFHIPNYERKIKYRANITAKQIDEWYHWYERKPGLPTWPKAW</sequence>
<feature type="region of interest" description="Disordered" evidence="8">
    <location>
        <begin position="1"/>
        <end position="35"/>
    </location>
</feature>
<dbReference type="InterPro" id="IPR018497">
    <property type="entry name" value="Peptidase_M13_C"/>
</dbReference>
<dbReference type="Pfam" id="PF01431">
    <property type="entry name" value="Peptidase_M13"/>
    <property type="match status" value="1"/>
</dbReference>
<comment type="caution">
    <text evidence="11">The sequence shown here is derived from an EMBL/GenBank/DDBJ whole genome shotgun (WGS) entry which is preliminary data.</text>
</comment>
<dbReference type="OrthoDB" id="6475849at2759"/>
<keyword evidence="4" id="KW-0479">Metal-binding</keyword>
<dbReference type="InterPro" id="IPR008753">
    <property type="entry name" value="Peptidase_M13_N"/>
</dbReference>
<dbReference type="EMBL" id="BDGG01000001">
    <property type="protein sequence ID" value="GAU88906.1"/>
    <property type="molecule type" value="Genomic_DNA"/>
</dbReference>
<dbReference type="Gene3D" id="1.10.1380.10">
    <property type="entry name" value="Neutral endopeptidase , domain2"/>
    <property type="match status" value="1"/>
</dbReference>
<dbReference type="PROSITE" id="PS51885">
    <property type="entry name" value="NEPRILYSIN"/>
    <property type="match status" value="1"/>
</dbReference>
<comment type="similarity">
    <text evidence="2">Belongs to the peptidase M13 family.</text>
</comment>
<evidence type="ECO:0000256" key="6">
    <source>
        <dbReference type="ARBA" id="ARBA00022833"/>
    </source>
</evidence>
<dbReference type="Proteomes" id="UP000186922">
    <property type="component" value="Unassembled WGS sequence"/>
</dbReference>
<keyword evidence="7" id="KW-0482">Metalloprotease</keyword>
<protein>
    <recommendedName>
        <fullName evidence="13">Peptidase M13 N-terminal domain-containing protein</fullName>
    </recommendedName>
</protein>
<dbReference type="Pfam" id="PF05649">
    <property type="entry name" value="Peptidase_M13_N"/>
    <property type="match status" value="1"/>
</dbReference>
<reference evidence="11 12" key="1">
    <citation type="journal article" date="2016" name="Nat. Commun.">
        <title>Extremotolerant tardigrade genome and improved radiotolerance of human cultured cells by tardigrade-unique protein.</title>
        <authorList>
            <person name="Hashimoto T."/>
            <person name="Horikawa D.D."/>
            <person name="Saito Y."/>
            <person name="Kuwahara H."/>
            <person name="Kozuka-Hata H."/>
            <person name="Shin-I T."/>
            <person name="Minakuchi Y."/>
            <person name="Ohishi K."/>
            <person name="Motoyama A."/>
            <person name="Aizu T."/>
            <person name="Enomoto A."/>
            <person name="Kondo K."/>
            <person name="Tanaka S."/>
            <person name="Hara Y."/>
            <person name="Koshikawa S."/>
            <person name="Sagara H."/>
            <person name="Miura T."/>
            <person name="Yokobori S."/>
            <person name="Miyagawa K."/>
            <person name="Suzuki Y."/>
            <person name="Kubo T."/>
            <person name="Oyama M."/>
            <person name="Kohara Y."/>
            <person name="Fujiyama A."/>
            <person name="Arakawa K."/>
            <person name="Katayama T."/>
            <person name="Toyoda A."/>
            <person name="Kunieda T."/>
        </authorList>
    </citation>
    <scope>NUCLEOTIDE SEQUENCE [LARGE SCALE GENOMIC DNA]</scope>
    <source>
        <strain evidence="11 12">YOKOZUNA-1</strain>
    </source>
</reference>
<evidence type="ECO:0000259" key="9">
    <source>
        <dbReference type="Pfam" id="PF01431"/>
    </source>
</evidence>